<evidence type="ECO:0000256" key="7">
    <source>
        <dbReference type="ARBA" id="ARBA00023295"/>
    </source>
</evidence>
<dbReference type="PROSITE" id="PS51910">
    <property type="entry name" value="GH18_2"/>
    <property type="match status" value="1"/>
</dbReference>
<keyword evidence="5" id="KW-0146">Chitin degradation</keyword>
<dbReference type="Gene3D" id="3.20.20.80">
    <property type="entry name" value="Glycosidases"/>
    <property type="match status" value="1"/>
</dbReference>
<protein>
    <recommendedName>
        <fullName evidence="3">chitinase</fullName>
        <ecNumber evidence="3">3.2.1.14</ecNumber>
    </recommendedName>
</protein>
<evidence type="ECO:0000256" key="6">
    <source>
        <dbReference type="ARBA" id="ARBA00023277"/>
    </source>
</evidence>
<evidence type="ECO:0000256" key="9">
    <source>
        <dbReference type="RuleBase" id="RU000489"/>
    </source>
</evidence>
<dbReference type="EMBL" id="MU001674">
    <property type="protein sequence ID" value="KAF2460036.1"/>
    <property type="molecule type" value="Genomic_DNA"/>
</dbReference>
<keyword evidence="8" id="KW-0624">Polysaccharide degradation</keyword>
<evidence type="ECO:0000256" key="2">
    <source>
        <dbReference type="ARBA" id="ARBA00008682"/>
    </source>
</evidence>
<reference evidence="12" key="1">
    <citation type="journal article" date="2020" name="Stud. Mycol.">
        <title>101 Dothideomycetes genomes: a test case for predicting lifestyles and emergence of pathogens.</title>
        <authorList>
            <person name="Haridas S."/>
            <person name="Albert R."/>
            <person name="Binder M."/>
            <person name="Bloem J."/>
            <person name="Labutti K."/>
            <person name="Salamov A."/>
            <person name="Andreopoulos B."/>
            <person name="Baker S."/>
            <person name="Barry K."/>
            <person name="Bills G."/>
            <person name="Bluhm B."/>
            <person name="Cannon C."/>
            <person name="Castanera R."/>
            <person name="Culley D."/>
            <person name="Daum C."/>
            <person name="Ezra D."/>
            <person name="Gonzalez J."/>
            <person name="Henrissat B."/>
            <person name="Kuo A."/>
            <person name="Liang C."/>
            <person name="Lipzen A."/>
            <person name="Lutzoni F."/>
            <person name="Magnuson J."/>
            <person name="Mondo S."/>
            <person name="Nolan M."/>
            <person name="Ohm R."/>
            <person name="Pangilinan J."/>
            <person name="Park H.-J."/>
            <person name="Ramirez L."/>
            <person name="Alfaro M."/>
            <person name="Sun H."/>
            <person name="Tritt A."/>
            <person name="Yoshinaga Y."/>
            <person name="Zwiers L.-H."/>
            <person name="Turgeon B."/>
            <person name="Goodwin S."/>
            <person name="Spatafora J."/>
            <person name="Crous P."/>
            <person name="Grigoriev I."/>
        </authorList>
    </citation>
    <scope>NUCLEOTIDE SEQUENCE</scope>
    <source>
        <strain evidence="12">ATCC 16933</strain>
    </source>
</reference>
<dbReference type="SUPFAM" id="SSF51445">
    <property type="entry name" value="(Trans)glycosidases"/>
    <property type="match status" value="1"/>
</dbReference>
<dbReference type="GO" id="GO:0000272">
    <property type="term" value="P:polysaccharide catabolic process"/>
    <property type="evidence" value="ECO:0007669"/>
    <property type="project" value="UniProtKB-KW"/>
</dbReference>
<evidence type="ECO:0000313" key="12">
    <source>
        <dbReference type="EMBL" id="KAF2460036.1"/>
    </source>
</evidence>
<proteinExistence type="inferred from homology"/>
<evidence type="ECO:0000256" key="3">
    <source>
        <dbReference type="ARBA" id="ARBA00012729"/>
    </source>
</evidence>
<dbReference type="PANTHER" id="PTHR11177:SF397">
    <property type="entry name" value="CHITINASE"/>
    <property type="match status" value="1"/>
</dbReference>
<name>A0A6A6P7P8_9PEZI</name>
<sequence length="1549" mass="171024">MTTLVKKAAHVPTVLAVAPAATADMALLIAVMAAFPTVTPTPNAASLPKSQGKSAHSMYAAPSTEGCQSNCGHPGPPAGGNSLDVKHRVIGYYEAWGDRRECHQMSPQGIPIDGLTHVNFAFAFIEPGTYKMTTMDSATPASLFRDVADIKSLRSGNGDLEVFVAVGGWTFSNNGTDTQPLFGEISADESKRQRFADNVVDFMELYGFDGLDIDWEYPGAPDRGGNPEDTENFVKLVKTLRQTFDSRPRKYGLTFTIPSSYWYLRWFDLPGMVEHVDWINLMSYDLHGFWDRLNPIGAVVHGHTNLTEIKQATELLWRVGVPPGKVVLGTGFYGRSFELQDPSCSTPGCPFGGLSHKGPCTGEGGILGYFEIMDILGDARPDGDDSDSNGLKRRASDPVHLEQDAVKYITYDDNQWVSYDDEETFTQKIDWANEVGLGGLMIWAVDLDDTKFTALSGLVQRDIGIIVPPDPGTVNPEGKSVSQSWTNGGKCFISECVADHKHPCDETPGYIKVGSKVGCDSDHSYHEDICCPTLNAPSQCQWRGGSDGGGSPFSPPRNGYRKFCCPKPKPFKNCHWVGKGDCADNTCTNSEGEDDGSIELMTDTFGDSSSSCHWGRKKVCCCNPPDISPFLPVPLEDLFPELPDPENAVKYDLQAGLSHTGTGKTAPNNGVLGFVVIDGPKNAVSNANKRDGSHLEFIDCDNVNGEERQAVRYVCTVAGLDSNCDDMFLDGIEGTILKMPDNCGPGTWAVAHEVRVSSNQTLPAHLDNLDFTVMELTFDYNFGLSKRDSGDIYMRVDYSSVSGYWRDVVDEPGSLRKRALEGRGFGNNDWWSSKFDDMRSKNDYREISKSFNQRVFSNKKNCPGSKSYLDINAVVNAAAKIRWGYTIIGTIVPWSVNEAAMFFDTETDMKIDLQVSAFGRIENQNELQFPLLRTPLTDYAFSHPGIGHFRPWWNADIGASGDVELNGNFTVSYYAQTNGPLRQSYPSALGTGGQGGASMSLPNDPFRGSIEAASSSGGMKIRTFSKAGLEIVMNKYGNTGELMGVNATALTDTYAAVKMNDGKYSIQVGGDKAGISLDYAFGSTEEIPQWRGDADESHSIGVRPGAKQVAAGSPGDDDNDPSKGPKPHYIEFDGSAVLHGFKNMLQCPTNLKRERDCNDIICTTSNYFDCDDGEQYIDHRPGGSSKKFRRDLKGLYNRWKEAKTEHEKQYWEDQGAAREILHELEGRADGERRFQVVNPATGQLRTVRYNDADFPSSGDWEDYPEGDEQYDHALAFEDMTDCEETQIVTRVLPDVPDPEVDIFVATEHIFEQQTPPRFHADAAARRLPDGTRASVPEDNIAAFYLEAFTQRDWLPANTPAMPGGEQTRTVAERLVVALGSTLNRAQFVLLERTLNLFKARMMAQNQIIDIDNFRANMETGDDPVTPTVAVFRNIEGVINYLNHDRVNPRLMTTLNLFRTELRRAETHWNNQNPNRQIRLVDAWDEWIREFFLYFISHTRIWVARAQAEAQSELGGRGAFFDDGLATINTIVQSINSKTINTNGLDAPGS</sequence>
<dbReference type="InterPro" id="IPR001579">
    <property type="entry name" value="Glyco_hydro_18_chit_AS"/>
</dbReference>
<keyword evidence="7 9" id="KW-0326">Glycosidase</keyword>
<keyword evidence="13" id="KW-1185">Reference proteome</keyword>
<accession>A0A6A6P7P8</accession>
<dbReference type="Pfam" id="PF00704">
    <property type="entry name" value="Glyco_hydro_18"/>
    <property type="match status" value="1"/>
</dbReference>
<evidence type="ECO:0000256" key="10">
    <source>
        <dbReference type="SAM" id="MobiDB-lite"/>
    </source>
</evidence>
<evidence type="ECO:0000259" key="11">
    <source>
        <dbReference type="PROSITE" id="PS51910"/>
    </source>
</evidence>
<dbReference type="InterPro" id="IPR029070">
    <property type="entry name" value="Chitinase_insertion_sf"/>
</dbReference>
<dbReference type="GO" id="GO:0006032">
    <property type="term" value="P:chitin catabolic process"/>
    <property type="evidence" value="ECO:0007669"/>
    <property type="project" value="UniProtKB-KW"/>
</dbReference>
<dbReference type="Gene3D" id="3.10.50.10">
    <property type="match status" value="1"/>
</dbReference>
<keyword evidence="4 9" id="KW-0378">Hydrolase</keyword>
<dbReference type="InterPro" id="IPR001223">
    <property type="entry name" value="Glyco_hydro18_cat"/>
</dbReference>
<dbReference type="PROSITE" id="PS01095">
    <property type="entry name" value="GH18_1"/>
    <property type="match status" value="1"/>
</dbReference>
<dbReference type="Proteomes" id="UP000799766">
    <property type="component" value="Unassembled WGS sequence"/>
</dbReference>
<organism evidence="12 13">
    <name type="scientific">Lineolata rhizophorae</name>
    <dbReference type="NCBI Taxonomy" id="578093"/>
    <lineage>
        <taxon>Eukaryota</taxon>
        <taxon>Fungi</taxon>
        <taxon>Dikarya</taxon>
        <taxon>Ascomycota</taxon>
        <taxon>Pezizomycotina</taxon>
        <taxon>Dothideomycetes</taxon>
        <taxon>Dothideomycetes incertae sedis</taxon>
        <taxon>Lineolatales</taxon>
        <taxon>Lineolataceae</taxon>
        <taxon>Lineolata</taxon>
    </lineage>
</organism>
<dbReference type="InterPro" id="IPR050314">
    <property type="entry name" value="Glycosyl_Hydrlase_18"/>
</dbReference>
<evidence type="ECO:0000256" key="8">
    <source>
        <dbReference type="ARBA" id="ARBA00023326"/>
    </source>
</evidence>
<comment type="catalytic activity">
    <reaction evidence="1">
        <text>Random endo-hydrolysis of N-acetyl-beta-D-glucosaminide (1-&gt;4)-beta-linkages in chitin and chitodextrins.</text>
        <dbReference type="EC" id="3.2.1.14"/>
    </reaction>
</comment>
<dbReference type="GO" id="GO:0008061">
    <property type="term" value="F:chitin binding"/>
    <property type="evidence" value="ECO:0007669"/>
    <property type="project" value="InterPro"/>
</dbReference>
<dbReference type="SMART" id="SM00636">
    <property type="entry name" value="Glyco_18"/>
    <property type="match status" value="1"/>
</dbReference>
<dbReference type="GO" id="GO:0008843">
    <property type="term" value="F:endochitinase activity"/>
    <property type="evidence" value="ECO:0007669"/>
    <property type="project" value="UniProtKB-EC"/>
</dbReference>
<dbReference type="InterPro" id="IPR011583">
    <property type="entry name" value="Chitinase_II/V-like_cat"/>
</dbReference>
<evidence type="ECO:0000313" key="13">
    <source>
        <dbReference type="Proteomes" id="UP000799766"/>
    </source>
</evidence>
<dbReference type="PANTHER" id="PTHR11177">
    <property type="entry name" value="CHITINASE"/>
    <property type="match status" value="1"/>
</dbReference>
<evidence type="ECO:0000256" key="5">
    <source>
        <dbReference type="ARBA" id="ARBA00023024"/>
    </source>
</evidence>
<evidence type="ECO:0000256" key="4">
    <source>
        <dbReference type="ARBA" id="ARBA00022801"/>
    </source>
</evidence>
<keyword evidence="6" id="KW-0119">Carbohydrate metabolism</keyword>
<feature type="compositionally biased region" description="Basic and acidic residues" evidence="10">
    <location>
        <begin position="1120"/>
        <end position="1129"/>
    </location>
</feature>
<dbReference type="SUPFAM" id="SSF54556">
    <property type="entry name" value="Chitinase insertion domain"/>
    <property type="match status" value="1"/>
</dbReference>
<dbReference type="InterPro" id="IPR017853">
    <property type="entry name" value="GH"/>
</dbReference>
<feature type="region of interest" description="Disordered" evidence="10">
    <location>
        <begin position="1105"/>
        <end position="1129"/>
    </location>
</feature>
<comment type="similarity">
    <text evidence="2">Belongs to the glycosyl hydrolase 18 family. Chitinase class V subfamily.</text>
</comment>
<dbReference type="EC" id="3.2.1.14" evidence="3"/>
<feature type="domain" description="GH18" evidence="11">
    <location>
        <begin position="87"/>
        <end position="466"/>
    </location>
</feature>
<dbReference type="OrthoDB" id="73875at2759"/>
<evidence type="ECO:0000256" key="1">
    <source>
        <dbReference type="ARBA" id="ARBA00000822"/>
    </source>
</evidence>
<gene>
    <name evidence="12" type="ORF">BDY21DRAFT_361899</name>
</gene>